<dbReference type="Proteomes" id="UP000184295">
    <property type="component" value="Unassembled WGS sequence"/>
</dbReference>
<dbReference type="EMBL" id="FQUL01000053">
    <property type="protein sequence ID" value="SHF00442.1"/>
    <property type="molecule type" value="Genomic_DNA"/>
</dbReference>
<protein>
    <submittedName>
        <fullName evidence="1">Uncharacterized protein</fullName>
    </submittedName>
</protein>
<name>A0A1M4Y4Q4_9ACTN</name>
<reference evidence="2" key="1">
    <citation type="submission" date="2016-11" db="EMBL/GenBank/DDBJ databases">
        <authorList>
            <person name="Varghese N."/>
            <person name="Submissions S."/>
        </authorList>
    </citation>
    <scope>NUCLEOTIDE SEQUENCE [LARGE SCALE GENOMIC DNA]</scope>
    <source>
        <strain evidence="2">DSM 19514</strain>
    </source>
</reference>
<proteinExistence type="predicted"/>
<organism evidence="1 2">
    <name type="scientific">Ferrithrix thermotolerans DSM 19514</name>
    <dbReference type="NCBI Taxonomy" id="1121881"/>
    <lineage>
        <taxon>Bacteria</taxon>
        <taxon>Bacillati</taxon>
        <taxon>Actinomycetota</taxon>
        <taxon>Acidimicrobiia</taxon>
        <taxon>Acidimicrobiales</taxon>
        <taxon>Acidimicrobiaceae</taxon>
        <taxon>Ferrithrix</taxon>
    </lineage>
</organism>
<accession>A0A1M4Y4Q4</accession>
<evidence type="ECO:0000313" key="1">
    <source>
        <dbReference type="EMBL" id="SHF00442.1"/>
    </source>
</evidence>
<sequence length="70" mass="7376">MSDQAPSGATVDSRTLNDQELPTSARLSSLVTSGMSVLSFMIYSADFIAVLPGDGERLSKIGMKFDFGAS</sequence>
<dbReference type="RefSeq" id="WP_072792493.1">
    <property type="nucleotide sequence ID" value="NZ_FQUL01000053.1"/>
</dbReference>
<dbReference type="AlphaFoldDB" id="A0A1M4Y4Q4"/>
<dbReference type="STRING" id="1121881.SAMN02745225_02232"/>
<keyword evidence="2" id="KW-1185">Reference proteome</keyword>
<gene>
    <name evidence="1" type="ORF">SAMN02745225_02232</name>
</gene>
<evidence type="ECO:0000313" key="2">
    <source>
        <dbReference type="Proteomes" id="UP000184295"/>
    </source>
</evidence>